<organism evidence="1 2">
    <name type="scientific">Eumeta variegata</name>
    <name type="common">Bagworm moth</name>
    <name type="synonym">Eumeta japonica</name>
    <dbReference type="NCBI Taxonomy" id="151549"/>
    <lineage>
        <taxon>Eukaryota</taxon>
        <taxon>Metazoa</taxon>
        <taxon>Ecdysozoa</taxon>
        <taxon>Arthropoda</taxon>
        <taxon>Hexapoda</taxon>
        <taxon>Insecta</taxon>
        <taxon>Pterygota</taxon>
        <taxon>Neoptera</taxon>
        <taxon>Endopterygota</taxon>
        <taxon>Lepidoptera</taxon>
        <taxon>Glossata</taxon>
        <taxon>Ditrysia</taxon>
        <taxon>Tineoidea</taxon>
        <taxon>Psychidae</taxon>
        <taxon>Oiketicinae</taxon>
        <taxon>Eumeta</taxon>
    </lineage>
</organism>
<evidence type="ECO:0000313" key="1">
    <source>
        <dbReference type="EMBL" id="GBP29534.1"/>
    </source>
</evidence>
<proteinExistence type="predicted"/>
<keyword evidence="2" id="KW-1185">Reference proteome</keyword>
<dbReference type="Proteomes" id="UP000299102">
    <property type="component" value="Unassembled WGS sequence"/>
</dbReference>
<dbReference type="EMBL" id="BGZK01000221">
    <property type="protein sequence ID" value="GBP29534.1"/>
    <property type="molecule type" value="Genomic_DNA"/>
</dbReference>
<accession>A0A4C1UUP9</accession>
<gene>
    <name evidence="1" type="ORF">EVAR_93331_1</name>
</gene>
<evidence type="ECO:0000313" key="2">
    <source>
        <dbReference type="Proteomes" id="UP000299102"/>
    </source>
</evidence>
<sequence length="107" mass="11713">MLSRLKPVQAHPLNLTGRACVGPPAFRTPLTSAPRETAAAPASYCVTRMWRRARPAGSPEPRFPIFTPRTRLLGVPLSRTRTPPSCSKQLDTYTPITVAADSVTDER</sequence>
<protein>
    <submittedName>
        <fullName evidence="1">Uncharacterized protein</fullName>
    </submittedName>
</protein>
<dbReference type="AlphaFoldDB" id="A0A4C1UUP9"/>
<reference evidence="1 2" key="1">
    <citation type="journal article" date="2019" name="Commun. Biol.">
        <title>The bagworm genome reveals a unique fibroin gene that provides high tensile strength.</title>
        <authorList>
            <person name="Kono N."/>
            <person name="Nakamura H."/>
            <person name="Ohtoshi R."/>
            <person name="Tomita M."/>
            <person name="Numata K."/>
            <person name="Arakawa K."/>
        </authorList>
    </citation>
    <scope>NUCLEOTIDE SEQUENCE [LARGE SCALE GENOMIC DNA]</scope>
</reference>
<name>A0A4C1UUP9_EUMVA</name>
<comment type="caution">
    <text evidence="1">The sequence shown here is derived from an EMBL/GenBank/DDBJ whole genome shotgun (WGS) entry which is preliminary data.</text>
</comment>